<feature type="transmembrane region" description="Helical" evidence="7">
    <location>
        <begin position="339"/>
        <end position="357"/>
    </location>
</feature>
<feature type="transmembrane region" description="Helical" evidence="7">
    <location>
        <begin position="99"/>
        <end position="123"/>
    </location>
</feature>
<keyword evidence="4 7" id="KW-0812">Transmembrane</keyword>
<evidence type="ECO:0000313" key="8">
    <source>
        <dbReference type="EMBL" id="NYF91111.1"/>
    </source>
</evidence>
<keyword evidence="5 7" id="KW-1133">Transmembrane helix</keyword>
<feature type="transmembrane region" description="Helical" evidence="7">
    <location>
        <begin position="51"/>
        <end position="78"/>
    </location>
</feature>
<keyword evidence="2" id="KW-0813">Transport</keyword>
<feature type="transmembrane region" description="Helical" evidence="7">
    <location>
        <begin position="21"/>
        <end position="39"/>
    </location>
</feature>
<sequence>MALGRVGLGRARAAGGGKMRLLPLIAATYFMVAGGPYGLEDVIGMAGYGRALLLLLVIPVVWSLPTSLMVGELASAIPEEGGYYRWVRRAMGEFWGFQEAWLSLAASVFDMAIYPTIFVLYLGRIEPAWTAGYRGTGWALAVVVVCMVWNLRGARAVGEGSVGLFCVLLSPFVVLSAVGLWKGLIGGGGHGMLGGAGGVGAGGVGAGAAGVDFAGAVSVTLWNYMGWDNASTVAQEVEEPQRNYPRAMLSATGLVALTYVLPLAAVALVGIPAARFSTGAWTDAARELVGPWLALCVVLGGMINGGGMFNALMMSYTRVPYALAEEGLLPEVMERKNRWGVPWVSLAVCSVGWALALRLSFERLISIDLVLYGGALMLEFVALVVLRVKEPGLARPFRVPGGVWGAVGMGVGPGVLIAFALWAARGERVAGLPALEFAGIVATAGPVVYLAARMVRKGRLGG</sequence>
<dbReference type="Gene3D" id="1.20.1740.10">
    <property type="entry name" value="Amino acid/polyamine transporter I"/>
    <property type="match status" value="1"/>
</dbReference>
<evidence type="ECO:0000256" key="4">
    <source>
        <dbReference type="ARBA" id="ARBA00022692"/>
    </source>
</evidence>
<evidence type="ECO:0000256" key="2">
    <source>
        <dbReference type="ARBA" id="ARBA00022448"/>
    </source>
</evidence>
<feature type="transmembrane region" description="Helical" evidence="7">
    <location>
        <begin position="401"/>
        <end position="424"/>
    </location>
</feature>
<evidence type="ECO:0000256" key="7">
    <source>
        <dbReference type="SAM" id="Phobius"/>
    </source>
</evidence>
<reference evidence="8 9" key="1">
    <citation type="submission" date="2020-07" db="EMBL/GenBank/DDBJ databases">
        <title>Genomic Encyclopedia of Type Strains, Phase IV (KMG-V): Genome sequencing to study the core and pangenomes of soil and plant-associated prokaryotes.</title>
        <authorList>
            <person name="Whitman W."/>
        </authorList>
    </citation>
    <scope>NUCLEOTIDE SEQUENCE [LARGE SCALE GENOMIC DNA]</scope>
    <source>
        <strain evidence="8 9">M8UP22</strain>
    </source>
</reference>
<evidence type="ECO:0000256" key="3">
    <source>
        <dbReference type="ARBA" id="ARBA00022475"/>
    </source>
</evidence>
<dbReference type="Pfam" id="PF13520">
    <property type="entry name" value="AA_permease_2"/>
    <property type="match status" value="1"/>
</dbReference>
<dbReference type="EMBL" id="JACCCU010000002">
    <property type="protein sequence ID" value="NYF91111.1"/>
    <property type="molecule type" value="Genomic_DNA"/>
</dbReference>
<feature type="transmembrane region" description="Helical" evidence="7">
    <location>
        <begin position="247"/>
        <end position="271"/>
    </location>
</feature>
<evidence type="ECO:0000256" key="6">
    <source>
        <dbReference type="ARBA" id="ARBA00023136"/>
    </source>
</evidence>
<evidence type="ECO:0000256" key="5">
    <source>
        <dbReference type="ARBA" id="ARBA00022989"/>
    </source>
</evidence>
<name>A0A852VIU0_9BACT</name>
<evidence type="ECO:0000313" key="9">
    <source>
        <dbReference type="Proteomes" id="UP000564385"/>
    </source>
</evidence>
<dbReference type="InterPro" id="IPR002293">
    <property type="entry name" value="AA/rel_permease1"/>
</dbReference>
<dbReference type="InterPro" id="IPR044566">
    <property type="entry name" value="RMV1-like"/>
</dbReference>
<feature type="transmembrane region" description="Helical" evidence="7">
    <location>
        <begin position="204"/>
        <end position="226"/>
    </location>
</feature>
<protein>
    <submittedName>
        <fullName evidence="8">Amino acid transporter</fullName>
    </submittedName>
</protein>
<feature type="transmembrane region" description="Helical" evidence="7">
    <location>
        <begin position="291"/>
        <end position="312"/>
    </location>
</feature>
<dbReference type="GO" id="GO:0022857">
    <property type="term" value="F:transmembrane transporter activity"/>
    <property type="evidence" value="ECO:0007669"/>
    <property type="project" value="InterPro"/>
</dbReference>
<keyword evidence="3" id="KW-1003">Cell membrane</keyword>
<dbReference type="Proteomes" id="UP000564385">
    <property type="component" value="Unassembled WGS sequence"/>
</dbReference>
<evidence type="ECO:0000256" key="1">
    <source>
        <dbReference type="ARBA" id="ARBA00004651"/>
    </source>
</evidence>
<dbReference type="PIRSF" id="PIRSF006060">
    <property type="entry name" value="AA_transporter"/>
    <property type="match status" value="1"/>
</dbReference>
<feature type="transmembrane region" description="Helical" evidence="7">
    <location>
        <begin position="163"/>
        <end position="184"/>
    </location>
</feature>
<dbReference type="GO" id="GO:0005886">
    <property type="term" value="C:plasma membrane"/>
    <property type="evidence" value="ECO:0007669"/>
    <property type="project" value="UniProtKB-SubCell"/>
</dbReference>
<feature type="transmembrane region" description="Helical" evidence="7">
    <location>
        <begin position="369"/>
        <end position="389"/>
    </location>
</feature>
<organism evidence="8 9">
    <name type="scientific">Tunturiibacter lichenicola</name>
    <dbReference type="NCBI Taxonomy" id="2051959"/>
    <lineage>
        <taxon>Bacteria</taxon>
        <taxon>Pseudomonadati</taxon>
        <taxon>Acidobacteriota</taxon>
        <taxon>Terriglobia</taxon>
        <taxon>Terriglobales</taxon>
        <taxon>Acidobacteriaceae</taxon>
        <taxon>Tunturiibacter</taxon>
    </lineage>
</organism>
<gene>
    <name evidence="8" type="ORF">HDF08_003213</name>
</gene>
<proteinExistence type="predicted"/>
<dbReference type="PANTHER" id="PTHR45826">
    <property type="entry name" value="POLYAMINE TRANSPORTER PUT1"/>
    <property type="match status" value="1"/>
</dbReference>
<keyword evidence="6 7" id="KW-0472">Membrane</keyword>
<comment type="caution">
    <text evidence="8">The sequence shown here is derived from an EMBL/GenBank/DDBJ whole genome shotgun (WGS) entry which is preliminary data.</text>
</comment>
<comment type="subcellular location">
    <subcellularLocation>
        <location evidence="1">Cell membrane</location>
        <topology evidence="1">Multi-pass membrane protein</topology>
    </subcellularLocation>
</comment>
<dbReference type="PANTHER" id="PTHR45826:SF25">
    <property type="entry name" value="AMINO ACID PERMEASE-LIKE PROTEIN"/>
    <property type="match status" value="1"/>
</dbReference>
<feature type="transmembrane region" description="Helical" evidence="7">
    <location>
        <begin position="430"/>
        <end position="452"/>
    </location>
</feature>
<accession>A0A852VIU0</accession>
<feature type="transmembrane region" description="Helical" evidence="7">
    <location>
        <begin position="135"/>
        <end position="151"/>
    </location>
</feature>
<dbReference type="AlphaFoldDB" id="A0A852VIU0"/>